<dbReference type="GO" id="GO:0006355">
    <property type="term" value="P:regulation of DNA-templated transcription"/>
    <property type="evidence" value="ECO:0007669"/>
    <property type="project" value="InterPro"/>
</dbReference>
<dbReference type="EC" id="3.1.31.1" evidence="6"/>
<dbReference type="Proteomes" id="UP000094598">
    <property type="component" value="Chromosome"/>
</dbReference>
<evidence type="ECO:0000259" key="5">
    <source>
        <dbReference type="PROSITE" id="PS50830"/>
    </source>
</evidence>
<dbReference type="InterPro" id="IPR004026">
    <property type="entry name" value="Ada_DNA_repair_Zn-bd"/>
</dbReference>
<evidence type="ECO:0000313" key="7">
    <source>
        <dbReference type="EMBL" id="TYL12880.1"/>
    </source>
</evidence>
<evidence type="ECO:0000313" key="9">
    <source>
        <dbReference type="Proteomes" id="UP000322283"/>
    </source>
</evidence>
<dbReference type="PROSITE" id="PS01284">
    <property type="entry name" value="TNASE_2"/>
    <property type="match status" value="1"/>
</dbReference>
<proteinExistence type="predicted"/>
<evidence type="ECO:0000256" key="2">
    <source>
        <dbReference type="ARBA" id="ARBA00022759"/>
    </source>
</evidence>
<dbReference type="Proteomes" id="UP000322283">
    <property type="component" value="Unassembled WGS sequence"/>
</dbReference>
<protein>
    <submittedName>
        <fullName evidence="6">Thermonuclease</fullName>
        <ecNumber evidence="6">3.1.31.1</ecNumber>
    </submittedName>
</protein>
<dbReference type="Pfam" id="PF02805">
    <property type="entry name" value="Ada_Zn_binding"/>
    <property type="match status" value="1"/>
</dbReference>
<dbReference type="PROSITE" id="PS50830">
    <property type="entry name" value="TNASE_3"/>
    <property type="match status" value="1"/>
</dbReference>
<dbReference type="GO" id="GO:1990599">
    <property type="term" value="F:3' overhang single-stranded DNA endodeoxyribonuclease activity"/>
    <property type="evidence" value="ECO:0007669"/>
    <property type="project" value="UniProtKB-EC"/>
</dbReference>
<dbReference type="InterPro" id="IPR016071">
    <property type="entry name" value="Staphylococal_nuclease_OB-fold"/>
</dbReference>
<gene>
    <name evidence="6" type="primary">nucH</name>
    <name evidence="6" type="ORF">Maut_00710</name>
    <name evidence="7" type="ORF">MTAT_17030</name>
</gene>
<evidence type="ECO:0000256" key="3">
    <source>
        <dbReference type="ARBA" id="ARBA00022801"/>
    </source>
</evidence>
<evidence type="ECO:0000256" key="4">
    <source>
        <dbReference type="ARBA" id="ARBA00023159"/>
    </source>
</evidence>
<dbReference type="SUPFAM" id="SSF50199">
    <property type="entry name" value="Staphylococcal nuclease"/>
    <property type="match status" value="1"/>
</dbReference>
<dbReference type="PANTHER" id="PTHR12302:SF3">
    <property type="entry name" value="SERINE_THREONINE-PROTEIN KINASE 31"/>
    <property type="match status" value="1"/>
</dbReference>
<dbReference type="SMART" id="SM00318">
    <property type="entry name" value="SNc"/>
    <property type="match status" value="1"/>
</dbReference>
<dbReference type="Gene3D" id="2.40.50.90">
    <property type="match status" value="1"/>
</dbReference>
<dbReference type="PANTHER" id="PTHR12302">
    <property type="entry name" value="EBNA2 BINDING PROTEIN P100"/>
    <property type="match status" value="1"/>
</dbReference>
<feature type="domain" description="TNase-like" evidence="5">
    <location>
        <begin position="83"/>
        <end position="227"/>
    </location>
</feature>
<dbReference type="Pfam" id="PF00565">
    <property type="entry name" value="SNase"/>
    <property type="match status" value="1"/>
</dbReference>
<keyword evidence="4" id="KW-0010">Activator</keyword>
<organism evidence="6 8">
    <name type="scientific">Neomoorella thermoacetica</name>
    <name type="common">Clostridium thermoaceticum</name>
    <dbReference type="NCBI Taxonomy" id="1525"/>
    <lineage>
        <taxon>Bacteria</taxon>
        <taxon>Bacillati</taxon>
        <taxon>Bacillota</taxon>
        <taxon>Clostridia</taxon>
        <taxon>Neomoorellales</taxon>
        <taxon>Neomoorellaceae</taxon>
        <taxon>Neomoorella</taxon>
    </lineage>
</organism>
<dbReference type="GO" id="GO:0008270">
    <property type="term" value="F:zinc ion binding"/>
    <property type="evidence" value="ECO:0007669"/>
    <property type="project" value="InterPro"/>
</dbReference>
<dbReference type="InterPro" id="IPR035437">
    <property type="entry name" value="SNase_OB-fold_sf"/>
</dbReference>
<sequence>MRRKEKRVVSTVPYDRSFVRLKVMLLVFALCLALAGCTGGPSAGTGKQQASGITAGAAQHQAVSAVSESTNQQNTPAIGEGVKVVPAAVTSVADGDTLHVKINGREEKVRLIGVNTPEIAHPDLGIKEQPYGKEAAAYTQKRLAGRQVYLELDVGERDKYGRLLAYVWLEKPANGSEAEVRAKMYNAELLLNGYAQVMTIPPNVKYADLFVKLQKEAREASKGLWGAAVTAPVSAPAYGGKSGSAVGKQGGTLYIGNAKSKIFHLPTCEWAQKIAPQNRVEFKSRDEAINAGYRPCKVCQP</sequence>
<keyword evidence="1" id="KW-0540">Nuclease</keyword>
<keyword evidence="9" id="KW-1185">Reference proteome</keyword>
<dbReference type="InterPro" id="IPR035451">
    <property type="entry name" value="Ada-like_dom_sf"/>
</dbReference>
<dbReference type="GO" id="GO:0008168">
    <property type="term" value="F:methyltransferase activity"/>
    <property type="evidence" value="ECO:0007669"/>
    <property type="project" value="InterPro"/>
</dbReference>
<dbReference type="EMBL" id="CP017019">
    <property type="protein sequence ID" value="AOQ23173.1"/>
    <property type="molecule type" value="Genomic_DNA"/>
</dbReference>
<keyword evidence="2" id="KW-0255">Endonuclease</keyword>
<dbReference type="EMBL" id="VCDX01000005">
    <property type="protein sequence ID" value="TYL12880.1"/>
    <property type="molecule type" value="Genomic_DNA"/>
</dbReference>
<dbReference type="Gene3D" id="3.40.10.10">
    <property type="entry name" value="DNA Methylphosphotriester Repair Domain"/>
    <property type="match status" value="1"/>
</dbReference>
<dbReference type="InterPro" id="IPR002071">
    <property type="entry name" value="Thermonucl_AS"/>
</dbReference>
<evidence type="ECO:0000313" key="8">
    <source>
        <dbReference type="Proteomes" id="UP000094598"/>
    </source>
</evidence>
<reference evidence="7 9" key="2">
    <citation type="submission" date="2019-05" db="EMBL/GenBank/DDBJ databases">
        <title>Genome sequence of Moorella thermoacetica ATCC 33924.</title>
        <authorList>
            <person name="Poehlein A."/>
            <person name="Bengelsdorf F.R."/>
            <person name="Duerre P."/>
            <person name="Daniel R."/>
        </authorList>
    </citation>
    <scope>NUCLEOTIDE SEQUENCE [LARGE SCALE GENOMIC DNA]</scope>
    <source>
        <strain evidence="7 9">ATCC 33924</strain>
    </source>
</reference>
<evidence type="ECO:0000313" key="6">
    <source>
        <dbReference type="EMBL" id="AOQ23173.1"/>
    </source>
</evidence>
<name>A0AAC9MT76_NEOTH</name>
<dbReference type="AlphaFoldDB" id="A0AAC9MT76"/>
<accession>A0AAC9MT76</accession>
<keyword evidence="3 6" id="KW-0378">Hydrolase</keyword>
<dbReference type="GO" id="GO:0003677">
    <property type="term" value="F:DNA binding"/>
    <property type="evidence" value="ECO:0007669"/>
    <property type="project" value="InterPro"/>
</dbReference>
<reference evidence="6 8" key="1">
    <citation type="submission" date="2016-08" db="EMBL/GenBank/DDBJ databases">
        <title>Moorella thermoacetica DSM 103132.</title>
        <authorList>
            <person name="Jendresen C.B."/>
            <person name="Redl S.M."/>
            <person name="Jensen T.O."/>
            <person name="Nielsen A.T."/>
        </authorList>
    </citation>
    <scope>NUCLEOTIDE SEQUENCE [LARGE SCALE GENOMIC DNA]</scope>
    <source>
        <strain evidence="6 8">DSM 103132</strain>
    </source>
</reference>
<evidence type="ECO:0000256" key="1">
    <source>
        <dbReference type="ARBA" id="ARBA00022722"/>
    </source>
</evidence>
<dbReference type="SUPFAM" id="SSF57884">
    <property type="entry name" value="Ada DNA repair protein, N-terminal domain (N-Ada 10)"/>
    <property type="match status" value="1"/>
</dbReference>
<dbReference type="GO" id="GO:0006281">
    <property type="term" value="P:DNA repair"/>
    <property type="evidence" value="ECO:0007669"/>
    <property type="project" value="InterPro"/>
</dbReference>